<reference evidence="1 2" key="1">
    <citation type="submission" date="2014-04" db="EMBL/GenBank/DDBJ databases">
        <authorList>
            <consortium name="International Citrus Genome Consortium"/>
            <person name="Gmitter F."/>
            <person name="Chen C."/>
            <person name="Farmerie W."/>
            <person name="Harkins T."/>
            <person name="Desany B."/>
            <person name="Mohiuddin M."/>
            <person name="Kodira C."/>
            <person name="Borodovsky M."/>
            <person name="Lomsadze A."/>
            <person name="Burns P."/>
            <person name="Jenkins J."/>
            <person name="Prochnik S."/>
            <person name="Shu S."/>
            <person name="Chapman J."/>
            <person name="Pitluck S."/>
            <person name="Schmutz J."/>
            <person name="Rokhsar D."/>
        </authorList>
    </citation>
    <scope>NUCLEOTIDE SEQUENCE</scope>
</reference>
<dbReference type="Proteomes" id="UP000027120">
    <property type="component" value="Unassembled WGS sequence"/>
</dbReference>
<feature type="non-terminal residue" evidence="1">
    <location>
        <position position="1"/>
    </location>
</feature>
<sequence length="118" mass="12688">EKIKEYGQDLLLSAEATDGIGKTEKAAILNLERFTRDGFEKLMSTNNLDALVTPRSYASTLLAVGGFPGINVPAGYDSEGVPFGICFGGLKGTEPKLIEIAYGFEQATKIRKPPSFKS</sequence>
<dbReference type="PANTHER" id="PTHR42678:SF40">
    <property type="entry name" value="AMIDASE DOMAIN-CONTAINING PROTEIN"/>
    <property type="match status" value="1"/>
</dbReference>
<dbReference type="AlphaFoldDB" id="A0A067EFP6"/>
<proteinExistence type="predicted"/>
<protein>
    <recommendedName>
        <fullName evidence="3">Amidase domain-containing protein</fullName>
    </recommendedName>
</protein>
<accession>A0A067EFP6</accession>
<dbReference type="Gene3D" id="3.90.1300.10">
    <property type="entry name" value="Amidase signature (AS) domain"/>
    <property type="match status" value="1"/>
</dbReference>
<dbReference type="InterPro" id="IPR036928">
    <property type="entry name" value="AS_sf"/>
</dbReference>
<dbReference type="SUPFAM" id="SSF75304">
    <property type="entry name" value="Amidase signature (AS) enzymes"/>
    <property type="match status" value="1"/>
</dbReference>
<organism evidence="1 2">
    <name type="scientific">Citrus sinensis</name>
    <name type="common">Sweet orange</name>
    <name type="synonym">Citrus aurantium var. sinensis</name>
    <dbReference type="NCBI Taxonomy" id="2711"/>
    <lineage>
        <taxon>Eukaryota</taxon>
        <taxon>Viridiplantae</taxon>
        <taxon>Streptophyta</taxon>
        <taxon>Embryophyta</taxon>
        <taxon>Tracheophyta</taxon>
        <taxon>Spermatophyta</taxon>
        <taxon>Magnoliopsida</taxon>
        <taxon>eudicotyledons</taxon>
        <taxon>Gunneridae</taxon>
        <taxon>Pentapetalae</taxon>
        <taxon>rosids</taxon>
        <taxon>malvids</taxon>
        <taxon>Sapindales</taxon>
        <taxon>Rutaceae</taxon>
        <taxon>Aurantioideae</taxon>
        <taxon>Citrus</taxon>
    </lineage>
</organism>
<name>A0A067EFP6_CITSI</name>
<dbReference type="EMBL" id="KK785093">
    <property type="protein sequence ID" value="KDO50047.1"/>
    <property type="molecule type" value="Genomic_DNA"/>
</dbReference>
<evidence type="ECO:0000313" key="2">
    <source>
        <dbReference type="Proteomes" id="UP000027120"/>
    </source>
</evidence>
<evidence type="ECO:0000313" key="1">
    <source>
        <dbReference type="EMBL" id="KDO50047.1"/>
    </source>
</evidence>
<evidence type="ECO:0008006" key="3">
    <source>
        <dbReference type="Google" id="ProtNLM"/>
    </source>
</evidence>
<dbReference type="PANTHER" id="PTHR42678">
    <property type="entry name" value="AMIDASE"/>
    <property type="match status" value="1"/>
</dbReference>
<keyword evidence="2" id="KW-1185">Reference proteome</keyword>
<gene>
    <name evidence="1" type="ORF">CISIN_1g0099911mg</name>
</gene>